<dbReference type="Gene3D" id="1.20.1280.50">
    <property type="match status" value="1"/>
</dbReference>
<dbReference type="PROSITE" id="PS50181">
    <property type="entry name" value="FBOX"/>
    <property type="match status" value="1"/>
</dbReference>
<dbReference type="Proteomes" id="UP001152798">
    <property type="component" value="Chromosome 5"/>
</dbReference>
<dbReference type="SUPFAM" id="SSF81383">
    <property type="entry name" value="F-box domain"/>
    <property type="match status" value="1"/>
</dbReference>
<name>A0A9P0MSE7_NEZVI</name>
<accession>A0A9P0MSE7</accession>
<reference evidence="2" key="1">
    <citation type="submission" date="2022-01" db="EMBL/GenBank/DDBJ databases">
        <authorList>
            <person name="King R."/>
        </authorList>
    </citation>
    <scope>NUCLEOTIDE SEQUENCE</scope>
</reference>
<evidence type="ECO:0000313" key="3">
    <source>
        <dbReference type="Proteomes" id="UP001152798"/>
    </source>
</evidence>
<feature type="domain" description="F-box" evidence="1">
    <location>
        <begin position="190"/>
        <end position="237"/>
    </location>
</feature>
<proteinExistence type="predicted"/>
<dbReference type="EMBL" id="OV725081">
    <property type="protein sequence ID" value="CAH1401501.1"/>
    <property type="molecule type" value="Genomic_DNA"/>
</dbReference>
<dbReference type="OrthoDB" id="6606222at2759"/>
<protein>
    <recommendedName>
        <fullName evidence="1">F-box domain-containing protein</fullName>
    </recommendedName>
</protein>
<evidence type="ECO:0000313" key="2">
    <source>
        <dbReference type="EMBL" id="CAH1401501.1"/>
    </source>
</evidence>
<organism evidence="2 3">
    <name type="scientific">Nezara viridula</name>
    <name type="common">Southern green stink bug</name>
    <name type="synonym">Cimex viridulus</name>
    <dbReference type="NCBI Taxonomy" id="85310"/>
    <lineage>
        <taxon>Eukaryota</taxon>
        <taxon>Metazoa</taxon>
        <taxon>Ecdysozoa</taxon>
        <taxon>Arthropoda</taxon>
        <taxon>Hexapoda</taxon>
        <taxon>Insecta</taxon>
        <taxon>Pterygota</taxon>
        <taxon>Neoptera</taxon>
        <taxon>Paraneoptera</taxon>
        <taxon>Hemiptera</taxon>
        <taxon>Heteroptera</taxon>
        <taxon>Panheteroptera</taxon>
        <taxon>Pentatomomorpha</taxon>
        <taxon>Pentatomoidea</taxon>
        <taxon>Pentatomidae</taxon>
        <taxon>Pentatominae</taxon>
        <taxon>Nezara</taxon>
    </lineage>
</organism>
<gene>
    <name evidence="2" type="ORF">NEZAVI_LOCUS10511</name>
</gene>
<dbReference type="InterPro" id="IPR036047">
    <property type="entry name" value="F-box-like_dom_sf"/>
</dbReference>
<dbReference type="InterPro" id="IPR001810">
    <property type="entry name" value="F-box_dom"/>
</dbReference>
<sequence length="284" mass="33169">MSEVNPKSLKEAEGALFLADGDTPWLLNIFSSIADSPTALEHGFLAVLYIIMYEAGFYFLDGPHNSTLSYDVRTMRCLKDPNILLKHLKMENKQYVTHFSHELMYPNILTVVTYSIITSHFYKNHMLVVNFFCPNNKNLQTISINPDNLISFEPNKGPLIADERVHFISYVKNILCSFKGTSGTEVYHHPHHILSLPLHVLQLICRNLGGKSFIKFVMSCKFLYEIFSEDETLWKKFSLNEYRCLNKSPNETWKNHYVYQAKKIQRLKDFRLPPFILHPYGFWY</sequence>
<keyword evidence="3" id="KW-1185">Reference proteome</keyword>
<evidence type="ECO:0000259" key="1">
    <source>
        <dbReference type="PROSITE" id="PS50181"/>
    </source>
</evidence>
<dbReference type="AlphaFoldDB" id="A0A9P0MSE7"/>